<sequence length="133" mass="14246">MKSYLGRVVAGSIALAAATTVLTVGHAFASEPPDGIVWDHTYRAEGVVVYVEEHGDIVSVCDTAANGHSAWVRVQDRVGYEYRIAATHGKGTCDTAQASDGGGRNLYEGDRIGLEYEGNGDTFGTWAEWVNDH</sequence>
<reference evidence="2 3" key="1">
    <citation type="submission" date="2019-02" db="EMBL/GenBank/DDBJ databases">
        <title>Kribbella capetownensis sp. nov. and Kribbella speibonae sp. nov., isolated from soil.</title>
        <authorList>
            <person name="Curtis S.M."/>
            <person name="Norton I."/>
            <person name="Everest G.J."/>
            <person name="Meyers P.R."/>
        </authorList>
    </citation>
    <scope>NUCLEOTIDE SEQUENCE [LARGE SCALE GENOMIC DNA]</scope>
    <source>
        <strain evidence="2 3">NRRL B-24813</strain>
    </source>
</reference>
<evidence type="ECO:0008006" key="4">
    <source>
        <dbReference type="Google" id="ProtNLM"/>
    </source>
</evidence>
<dbReference type="Proteomes" id="UP000291144">
    <property type="component" value="Unassembled WGS sequence"/>
</dbReference>
<accession>A0A4R0K8Z3</accession>
<evidence type="ECO:0000256" key="1">
    <source>
        <dbReference type="SAM" id="SignalP"/>
    </source>
</evidence>
<comment type="caution">
    <text evidence="2">The sequence shown here is derived from an EMBL/GenBank/DDBJ whole genome shotgun (WGS) entry which is preliminary data.</text>
</comment>
<proteinExistence type="predicted"/>
<dbReference type="AlphaFoldDB" id="A0A4R0K8Z3"/>
<keyword evidence="3" id="KW-1185">Reference proteome</keyword>
<dbReference type="OrthoDB" id="4277919at2"/>
<evidence type="ECO:0000313" key="2">
    <source>
        <dbReference type="EMBL" id="TCC56149.1"/>
    </source>
</evidence>
<organism evidence="2 3">
    <name type="scientific">Kribbella pittospori</name>
    <dbReference type="NCBI Taxonomy" id="722689"/>
    <lineage>
        <taxon>Bacteria</taxon>
        <taxon>Bacillati</taxon>
        <taxon>Actinomycetota</taxon>
        <taxon>Actinomycetes</taxon>
        <taxon>Propionibacteriales</taxon>
        <taxon>Kribbellaceae</taxon>
        <taxon>Kribbella</taxon>
    </lineage>
</organism>
<keyword evidence="1" id="KW-0732">Signal</keyword>
<feature type="signal peptide" evidence="1">
    <location>
        <begin position="1"/>
        <end position="29"/>
    </location>
</feature>
<dbReference type="EMBL" id="SJKB01000013">
    <property type="protein sequence ID" value="TCC56149.1"/>
    <property type="molecule type" value="Genomic_DNA"/>
</dbReference>
<name>A0A4R0K8Z3_9ACTN</name>
<feature type="chain" id="PRO_5020720258" description="Secreted protein" evidence="1">
    <location>
        <begin position="30"/>
        <end position="133"/>
    </location>
</feature>
<gene>
    <name evidence="2" type="ORF">E0H73_33885</name>
</gene>
<evidence type="ECO:0000313" key="3">
    <source>
        <dbReference type="Proteomes" id="UP000291144"/>
    </source>
</evidence>
<dbReference type="RefSeq" id="WP_131363317.1">
    <property type="nucleotide sequence ID" value="NZ_SJKB01000013.1"/>
</dbReference>
<protein>
    <recommendedName>
        <fullName evidence="4">Secreted protein</fullName>
    </recommendedName>
</protein>